<evidence type="ECO:0008006" key="9">
    <source>
        <dbReference type="Google" id="ProtNLM"/>
    </source>
</evidence>
<keyword evidence="8" id="KW-1185">Reference proteome</keyword>
<keyword evidence="5" id="KW-0539">Nucleus</keyword>
<dbReference type="EMBL" id="LNRQ01000009">
    <property type="protein sequence ID" value="KZM82318.1"/>
    <property type="molecule type" value="Genomic_DNA"/>
</dbReference>
<keyword evidence="4" id="KW-0804">Transcription</keyword>
<dbReference type="Gene3D" id="2.40.330.10">
    <property type="entry name" value="DNA-binding pseudobarrel domain"/>
    <property type="match status" value="1"/>
</dbReference>
<evidence type="ECO:0000256" key="4">
    <source>
        <dbReference type="ARBA" id="ARBA00023163"/>
    </source>
</evidence>
<dbReference type="EMBL" id="CP093351">
    <property type="protein sequence ID" value="WOH15093.1"/>
    <property type="molecule type" value="Genomic_DNA"/>
</dbReference>
<evidence type="ECO:0000313" key="6">
    <source>
        <dbReference type="EMBL" id="KZM82318.1"/>
    </source>
</evidence>
<sequence>MAFDMSLPCEFLKAVIFVPYGSLPEKLKLSADFVSKYGKELSREIRFQVSDGSFLGGLYDYQNGNLIGLQKVYKFYNMSMFESLVITYVGGALFVANAFGTDCMPKIVSKDPTSFFEVHIKPSHLLDYDFGVTISAKFKSATEQFRSIETLKISHGNDRWNVLLKKRSKRVELHSGWTVLWQSLRLVHGDICVFRETGVNLKYKLEVYRHNL</sequence>
<dbReference type="AlphaFoldDB" id="A0A175YGL8"/>
<dbReference type="GO" id="GO:0003677">
    <property type="term" value="F:DNA binding"/>
    <property type="evidence" value="ECO:0007669"/>
    <property type="project" value="UniProtKB-KW"/>
</dbReference>
<evidence type="ECO:0000313" key="7">
    <source>
        <dbReference type="EMBL" id="WOH15093.1"/>
    </source>
</evidence>
<organism evidence="6">
    <name type="scientific">Daucus carota subsp. sativus</name>
    <name type="common">Carrot</name>
    <dbReference type="NCBI Taxonomy" id="79200"/>
    <lineage>
        <taxon>Eukaryota</taxon>
        <taxon>Viridiplantae</taxon>
        <taxon>Streptophyta</taxon>
        <taxon>Embryophyta</taxon>
        <taxon>Tracheophyta</taxon>
        <taxon>Spermatophyta</taxon>
        <taxon>Magnoliopsida</taxon>
        <taxon>eudicotyledons</taxon>
        <taxon>Gunneridae</taxon>
        <taxon>Pentapetalae</taxon>
        <taxon>asterids</taxon>
        <taxon>campanulids</taxon>
        <taxon>Apiales</taxon>
        <taxon>Apiaceae</taxon>
        <taxon>Apioideae</taxon>
        <taxon>Scandiceae</taxon>
        <taxon>Daucinae</taxon>
        <taxon>Daucus</taxon>
        <taxon>Daucus sect. Daucus</taxon>
    </lineage>
</organism>
<comment type="subcellular location">
    <subcellularLocation>
        <location evidence="1">Nucleus</location>
    </subcellularLocation>
</comment>
<proteinExistence type="predicted"/>
<accession>A0A175YGL8</accession>
<dbReference type="SUPFAM" id="SSF101936">
    <property type="entry name" value="DNA-binding pseudobarrel domain"/>
    <property type="match status" value="1"/>
</dbReference>
<dbReference type="InterPro" id="IPR015300">
    <property type="entry name" value="DNA-bd_pseudobarrel_sf"/>
</dbReference>
<reference evidence="7" key="2">
    <citation type="submission" date="2022-03" db="EMBL/GenBank/DDBJ databases">
        <title>Draft title - Genomic analysis of global carrot germplasm unveils the trajectory of domestication and the origin of high carotenoid orange carrot.</title>
        <authorList>
            <person name="Iorizzo M."/>
            <person name="Ellison S."/>
            <person name="Senalik D."/>
            <person name="Macko-Podgorni A."/>
            <person name="Grzebelus D."/>
            <person name="Bostan H."/>
            <person name="Rolling W."/>
            <person name="Curaba J."/>
            <person name="Simon P."/>
        </authorList>
    </citation>
    <scope>NUCLEOTIDE SEQUENCE</scope>
    <source>
        <tissue evidence="7">Leaf</tissue>
    </source>
</reference>
<gene>
    <name evidence="6" type="ORF">DCAR_029816</name>
    <name evidence="7" type="ORF">DCAR_0934630</name>
</gene>
<dbReference type="Proteomes" id="UP000077755">
    <property type="component" value="Chromosome 9"/>
</dbReference>
<evidence type="ECO:0000313" key="8">
    <source>
        <dbReference type="Proteomes" id="UP000077755"/>
    </source>
</evidence>
<dbReference type="Gramene" id="KZM82318">
    <property type="protein sequence ID" value="KZM82318"/>
    <property type="gene ID" value="DCAR_029816"/>
</dbReference>
<name>A0A175YGL8_DAUCS</name>
<reference evidence="6" key="1">
    <citation type="journal article" date="2016" name="Nat. Genet.">
        <title>A high-quality carrot genome assembly provides new insights into carotenoid accumulation and asterid genome evolution.</title>
        <authorList>
            <person name="Iorizzo M."/>
            <person name="Ellison S."/>
            <person name="Senalik D."/>
            <person name="Zeng P."/>
            <person name="Satapoomin P."/>
            <person name="Huang J."/>
            <person name="Bowman M."/>
            <person name="Iovene M."/>
            <person name="Sanseverino W."/>
            <person name="Cavagnaro P."/>
            <person name="Yildiz M."/>
            <person name="Macko-Podgorni A."/>
            <person name="Moranska E."/>
            <person name="Grzebelus E."/>
            <person name="Grzebelus D."/>
            <person name="Ashrafi H."/>
            <person name="Zheng Z."/>
            <person name="Cheng S."/>
            <person name="Spooner D."/>
            <person name="Van Deynze A."/>
            <person name="Simon P."/>
        </authorList>
    </citation>
    <scope>NUCLEOTIDE SEQUENCE [LARGE SCALE GENOMIC DNA]</scope>
    <source>
        <tissue evidence="6">Leaf</tissue>
    </source>
</reference>
<evidence type="ECO:0000256" key="1">
    <source>
        <dbReference type="ARBA" id="ARBA00004123"/>
    </source>
</evidence>
<evidence type="ECO:0000256" key="5">
    <source>
        <dbReference type="ARBA" id="ARBA00023242"/>
    </source>
</evidence>
<keyword evidence="3" id="KW-0238">DNA-binding</keyword>
<evidence type="ECO:0000256" key="2">
    <source>
        <dbReference type="ARBA" id="ARBA00023015"/>
    </source>
</evidence>
<evidence type="ECO:0000256" key="3">
    <source>
        <dbReference type="ARBA" id="ARBA00023125"/>
    </source>
</evidence>
<protein>
    <recommendedName>
        <fullName evidence="9">TF-B3 domain-containing protein</fullName>
    </recommendedName>
</protein>
<keyword evidence="2" id="KW-0805">Transcription regulation</keyword>
<dbReference type="GO" id="GO:0005634">
    <property type="term" value="C:nucleus"/>
    <property type="evidence" value="ECO:0007669"/>
    <property type="project" value="UniProtKB-SubCell"/>
</dbReference>